<dbReference type="SUPFAM" id="SSF56112">
    <property type="entry name" value="Protein kinase-like (PK-like)"/>
    <property type="match status" value="1"/>
</dbReference>
<dbReference type="GO" id="GO:0004103">
    <property type="term" value="F:choline kinase activity"/>
    <property type="evidence" value="ECO:0007669"/>
    <property type="project" value="TreeGrafter"/>
</dbReference>
<dbReference type="Pfam" id="PF04428">
    <property type="entry name" value="Choline_kin_N"/>
    <property type="match status" value="1"/>
</dbReference>
<dbReference type="GO" id="GO:0006646">
    <property type="term" value="P:phosphatidylethanolamine biosynthetic process"/>
    <property type="evidence" value="ECO:0007669"/>
    <property type="project" value="TreeGrafter"/>
</dbReference>
<evidence type="ECO:0000256" key="1">
    <source>
        <dbReference type="ARBA" id="ARBA00038211"/>
    </source>
</evidence>
<evidence type="ECO:0000256" key="2">
    <source>
        <dbReference type="SAM" id="MobiDB-lite"/>
    </source>
</evidence>
<dbReference type="GO" id="GO:0004305">
    <property type="term" value="F:ethanolamine kinase activity"/>
    <property type="evidence" value="ECO:0007669"/>
    <property type="project" value="TreeGrafter"/>
</dbReference>
<dbReference type="AlphaFoldDB" id="A0A6C1DVN7"/>
<accession>A0A6C1DVN7</accession>
<evidence type="ECO:0000259" key="3">
    <source>
        <dbReference type="Pfam" id="PF04428"/>
    </source>
</evidence>
<evidence type="ECO:0000313" key="4">
    <source>
        <dbReference type="EMBL" id="QID81102.1"/>
    </source>
</evidence>
<dbReference type="Proteomes" id="UP000501346">
    <property type="component" value="Chromosome ScXII"/>
</dbReference>
<proteinExistence type="inferred from homology"/>
<keyword evidence="4" id="KW-0418">Kinase</keyword>
<keyword evidence="4" id="KW-0808">Transferase</keyword>
<comment type="similarity">
    <text evidence="1">Belongs to the choline/ethanolamine kinase family.</text>
</comment>
<name>A0A6C1DVN7_SACPS</name>
<evidence type="ECO:0000313" key="5">
    <source>
        <dbReference type="Proteomes" id="UP000501346"/>
    </source>
</evidence>
<feature type="region of interest" description="Disordered" evidence="2">
    <location>
        <begin position="1"/>
        <end position="36"/>
    </location>
</feature>
<dbReference type="EMBL" id="CP048993">
    <property type="protein sequence ID" value="QID81102.1"/>
    <property type="molecule type" value="Genomic_DNA"/>
</dbReference>
<reference evidence="4 5" key="1">
    <citation type="journal article" date="2019" name="BMC Genomics">
        <title>Chromosome level assembly and comparative genome analysis confirm lager-brewing yeasts originated from a single hybridization.</title>
        <authorList>
            <person name="Salazar A.N."/>
            <person name="Gorter de Vries A.R."/>
            <person name="van den Broek M."/>
            <person name="Brouwers N."/>
            <person name="de la Torre Cortes P."/>
            <person name="Kuijpers N.G.A."/>
            <person name="Daran J.G."/>
            <person name="Abeel T."/>
        </authorList>
    </citation>
    <scope>NUCLEOTIDE SEQUENCE [LARGE SCALE GENOMIC DNA]</scope>
    <source>
        <strain evidence="4 5">CBS 1483</strain>
    </source>
</reference>
<dbReference type="GO" id="GO:0005737">
    <property type="term" value="C:cytoplasm"/>
    <property type="evidence" value="ECO:0007669"/>
    <property type="project" value="TreeGrafter"/>
</dbReference>
<dbReference type="Gene3D" id="3.30.200.20">
    <property type="entry name" value="Phosphorylase Kinase, domain 1"/>
    <property type="match status" value="1"/>
</dbReference>
<protein>
    <submittedName>
        <fullName evidence="4">Bifunctional choline kinase/ethanolamine kinase cki1</fullName>
    </submittedName>
</protein>
<organism evidence="4 5">
    <name type="scientific">Saccharomyces pastorianus</name>
    <name type="common">Lager yeast</name>
    <name type="synonym">Saccharomyces cerevisiae x Saccharomyces eubayanus</name>
    <dbReference type="NCBI Taxonomy" id="27292"/>
    <lineage>
        <taxon>Eukaryota</taxon>
        <taxon>Fungi</taxon>
        <taxon>Dikarya</taxon>
        <taxon>Ascomycota</taxon>
        <taxon>Saccharomycotina</taxon>
        <taxon>Saccharomycetes</taxon>
        <taxon>Saccharomycetales</taxon>
        <taxon>Saccharomycetaceae</taxon>
        <taxon>Saccharomyces</taxon>
    </lineage>
</organism>
<dbReference type="Pfam" id="PF01633">
    <property type="entry name" value="Choline_kinase"/>
    <property type="match status" value="1"/>
</dbReference>
<dbReference type="SMR" id="A0A6C1DVN7"/>
<dbReference type="InterPro" id="IPR007521">
    <property type="entry name" value="Choline_kin_N"/>
</dbReference>
<dbReference type="Gene3D" id="3.90.1200.10">
    <property type="match status" value="1"/>
</dbReference>
<dbReference type="PANTHER" id="PTHR22603">
    <property type="entry name" value="CHOLINE/ETHANOALAMINE KINASE"/>
    <property type="match status" value="1"/>
</dbReference>
<keyword evidence="5" id="KW-1185">Reference proteome</keyword>
<sequence>MVQESRPGSVRSYSVGYQARSRSSSQRRHSLTRQRSSQRLIRTISIESDVSNITDDDDLRAVNEGVADVQLDVSETANKGPRRASATDVTDSLGSTSSEYIEIPFVKETLDASLPSDYLKQDILNLIQSLKISKWYNNKKIQPVAQDMNLVKISGAMTNAIFKVEYPKLPSLLLRIYGPNIDNIIDREYELQILARLSLKNIGPSLYGCFVNGRFEQFLENSKTLTKDDIRNWKNSQRIARRMKELHVGVPLLSSERKNGSACWQKINQWLRTIEKVDQWVGDPKNIENSLLCENWSKFMDIVDRYHKWLISQEQGIEQVNKNLVFCHNDAQYGNLLFTAPVMNTPSLYTAPSSTSLTSQSSSLFPSSSNVIVDDIINPPKQEQSQDSKLVVIDFEYAGANPAAYDLANHLSEWMYDYNNAKAPHQCHADRYPDKEQVLNFLYSYVSHLRGGAKEPIDEEVQRLYKSIIQWRPTVQLFWSLWAILQSGKLEKKEASTAITREEIGPNGKKYIIKTEPESPEEDFVENDDEPEAGVSIDTFDYMAYGRDKIAVFWGDLIGLGIITEEECKNFSSFKFLDTSYL</sequence>
<dbReference type="OrthoDB" id="10267235at2759"/>
<dbReference type="CDD" id="cd05157">
    <property type="entry name" value="ETNK_euk"/>
    <property type="match status" value="1"/>
</dbReference>
<dbReference type="PANTHER" id="PTHR22603:SF93">
    <property type="entry name" value="RE24176P"/>
    <property type="match status" value="1"/>
</dbReference>
<feature type="domain" description="Choline kinase N-terminal" evidence="3">
    <location>
        <begin position="95"/>
        <end position="139"/>
    </location>
</feature>
<gene>
    <name evidence="4" type="primary">CKI1_1</name>
    <name evidence="4" type="ORF">GRS66_003461</name>
</gene>
<dbReference type="InterPro" id="IPR011009">
    <property type="entry name" value="Kinase-like_dom_sf"/>
</dbReference>